<organism evidence="10 11">
    <name type="scientific">Triparma strigata</name>
    <dbReference type="NCBI Taxonomy" id="1606541"/>
    <lineage>
        <taxon>Eukaryota</taxon>
        <taxon>Sar</taxon>
        <taxon>Stramenopiles</taxon>
        <taxon>Ochrophyta</taxon>
        <taxon>Bolidophyceae</taxon>
        <taxon>Parmales</taxon>
        <taxon>Triparmaceae</taxon>
        <taxon>Triparma</taxon>
    </lineage>
</organism>
<dbReference type="PANTHER" id="PTHR24006:SF888">
    <property type="entry name" value="UBIQUITIN CARBOXYL-TERMINAL HYDROLASE 30"/>
    <property type="match status" value="1"/>
</dbReference>
<keyword evidence="11" id="KW-1185">Reference proteome</keyword>
<evidence type="ECO:0000259" key="9">
    <source>
        <dbReference type="PROSITE" id="PS50235"/>
    </source>
</evidence>
<accession>A0A9W7DXH3</accession>
<evidence type="ECO:0000256" key="5">
    <source>
        <dbReference type="ARBA" id="ARBA00022786"/>
    </source>
</evidence>
<dbReference type="EC" id="3.4.19.12" evidence="3"/>
<comment type="catalytic activity">
    <reaction evidence="1">
        <text>Thiol-dependent hydrolysis of ester, thioester, amide, peptide and isopeptide bonds formed by the C-terminal Gly of ubiquitin (a 76-residue protein attached to proteins as an intracellular targeting signal).</text>
        <dbReference type="EC" id="3.4.19.12"/>
    </reaction>
</comment>
<dbReference type="OrthoDB" id="420187at2759"/>
<dbReference type="PROSITE" id="PS50235">
    <property type="entry name" value="USP_3"/>
    <property type="match status" value="1"/>
</dbReference>
<keyword evidence="5" id="KW-0833">Ubl conjugation pathway</keyword>
<feature type="compositionally biased region" description="Low complexity" evidence="8">
    <location>
        <begin position="267"/>
        <end position="292"/>
    </location>
</feature>
<dbReference type="PANTHER" id="PTHR24006">
    <property type="entry name" value="UBIQUITIN CARBOXYL-TERMINAL HYDROLASE"/>
    <property type="match status" value="1"/>
</dbReference>
<evidence type="ECO:0000256" key="2">
    <source>
        <dbReference type="ARBA" id="ARBA00009085"/>
    </source>
</evidence>
<dbReference type="InterPro" id="IPR001394">
    <property type="entry name" value="Peptidase_C19_UCH"/>
</dbReference>
<evidence type="ECO:0000256" key="4">
    <source>
        <dbReference type="ARBA" id="ARBA00022670"/>
    </source>
</evidence>
<dbReference type="InterPro" id="IPR050164">
    <property type="entry name" value="Peptidase_C19"/>
</dbReference>
<dbReference type="GO" id="GO:0005829">
    <property type="term" value="C:cytosol"/>
    <property type="evidence" value="ECO:0007669"/>
    <property type="project" value="TreeGrafter"/>
</dbReference>
<gene>
    <name evidence="10" type="ORF">TrST_g2351</name>
</gene>
<feature type="domain" description="USP" evidence="9">
    <location>
        <begin position="43"/>
        <end position="397"/>
    </location>
</feature>
<dbReference type="SUPFAM" id="SSF54001">
    <property type="entry name" value="Cysteine proteinases"/>
    <property type="match status" value="1"/>
</dbReference>
<keyword evidence="7" id="KW-0788">Thiol protease</keyword>
<evidence type="ECO:0000256" key="7">
    <source>
        <dbReference type="ARBA" id="ARBA00022807"/>
    </source>
</evidence>
<dbReference type="GO" id="GO:0006508">
    <property type="term" value="P:proteolysis"/>
    <property type="evidence" value="ECO:0007669"/>
    <property type="project" value="UniProtKB-KW"/>
</dbReference>
<dbReference type="GO" id="GO:0005634">
    <property type="term" value="C:nucleus"/>
    <property type="evidence" value="ECO:0007669"/>
    <property type="project" value="TreeGrafter"/>
</dbReference>
<dbReference type="EMBL" id="BRXY01000048">
    <property type="protein sequence ID" value="GMH57740.1"/>
    <property type="molecule type" value="Genomic_DNA"/>
</dbReference>
<dbReference type="GO" id="GO:0016579">
    <property type="term" value="P:protein deubiquitination"/>
    <property type="evidence" value="ECO:0007669"/>
    <property type="project" value="InterPro"/>
</dbReference>
<feature type="region of interest" description="Disordered" evidence="8">
    <location>
        <begin position="267"/>
        <end position="296"/>
    </location>
</feature>
<sequence>MYKGLSMFNNLHNDFQSILGDIPPKLLLQHPPADLALTSPANAGLVNRSNMCYLNSVLQCLKTPLFIEYLNTIVAGSKVRSCSPRSTPATAAPTTLASLTLDCLKSLSTSASPISTKAILRHIISTNNSQHFSSQRSTSQHDAQELLLLLLDILDNEFAACCSSLVNYECPFLGKILNTIECQSCGHKRTNSNDFCTLTLNPSPSISQSIENYMRSETVQGIECRSCWRKHHSERVQNSIKELSEFDTGGLTSTINALRTISSSLEKVSPSSSSPLPPVTLSIDPPSLSTSLPRPPCTSFPSVSSPPPLLCLHLHRPPSVPSSSSPFVSFLQNIRVSNHVYILESFVEHLGRDGQGHYVTYKKEGGRWKIMSDEYVREVEVEEVEGRKAFLLVYRRGAIM</sequence>
<evidence type="ECO:0000256" key="1">
    <source>
        <dbReference type="ARBA" id="ARBA00000707"/>
    </source>
</evidence>
<dbReference type="CDD" id="cd02257">
    <property type="entry name" value="Peptidase_C19"/>
    <property type="match status" value="1"/>
</dbReference>
<dbReference type="Proteomes" id="UP001165085">
    <property type="component" value="Unassembled WGS sequence"/>
</dbReference>
<comment type="caution">
    <text evidence="10">The sequence shown here is derived from an EMBL/GenBank/DDBJ whole genome shotgun (WGS) entry which is preliminary data.</text>
</comment>
<proteinExistence type="inferred from homology"/>
<dbReference type="AlphaFoldDB" id="A0A9W7DXH3"/>
<evidence type="ECO:0000256" key="6">
    <source>
        <dbReference type="ARBA" id="ARBA00022801"/>
    </source>
</evidence>
<dbReference type="InterPro" id="IPR038765">
    <property type="entry name" value="Papain-like_cys_pep_sf"/>
</dbReference>
<evidence type="ECO:0000313" key="11">
    <source>
        <dbReference type="Proteomes" id="UP001165085"/>
    </source>
</evidence>
<dbReference type="Pfam" id="PF00443">
    <property type="entry name" value="UCH"/>
    <property type="match status" value="1"/>
</dbReference>
<dbReference type="GO" id="GO:0004843">
    <property type="term" value="F:cysteine-type deubiquitinase activity"/>
    <property type="evidence" value="ECO:0007669"/>
    <property type="project" value="UniProtKB-EC"/>
</dbReference>
<evidence type="ECO:0000256" key="8">
    <source>
        <dbReference type="SAM" id="MobiDB-lite"/>
    </source>
</evidence>
<keyword evidence="6" id="KW-0378">Hydrolase</keyword>
<evidence type="ECO:0000256" key="3">
    <source>
        <dbReference type="ARBA" id="ARBA00012759"/>
    </source>
</evidence>
<evidence type="ECO:0000313" key="10">
    <source>
        <dbReference type="EMBL" id="GMH57740.1"/>
    </source>
</evidence>
<dbReference type="InterPro" id="IPR028889">
    <property type="entry name" value="USP"/>
</dbReference>
<dbReference type="Gene3D" id="3.90.70.10">
    <property type="entry name" value="Cysteine proteinases"/>
    <property type="match status" value="1"/>
</dbReference>
<comment type="similarity">
    <text evidence="2">Belongs to the peptidase C19 family.</text>
</comment>
<dbReference type="InterPro" id="IPR018200">
    <property type="entry name" value="USP_CS"/>
</dbReference>
<protein>
    <recommendedName>
        <fullName evidence="3">ubiquitinyl hydrolase 1</fullName>
        <ecNumber evidence="3">3.4.19.12</ecNumber>
    </recommendedName>
</protein>
<keyword evidence="4" id="KW-0645">Protease</keyword>
<name>A0A9W7DXH3_9STRA</name>
<reference evidence="11" key="1">
    <citation type="journal article" date="2023" name="Commun. Biol.">
        <title>Genome analysis of Parmales, the sister group of diatoms, reveals the evolutionary specialization of diatoms from phago-mixotrophs to photoautotrophs.</title>
        <authorList>
            <person name="Ban H."/>
            <person name="Sato S."/>
            <person name="Yoshikawa S."/>
            <person name="Yamada K."/>
            <person name="Nakamura Y."/>
            <person name="Ichinomiya M."/>
            <person name="Sato N."/>
            <person name="Blanc-Mathieu R."/>
            <person name="Endo H."/>
            <person name="Kuwata A."/>
            <person name="Ogata H."/>
        </authorList>
    </citation>
    <scope>NUCLEOTIDE SEQUENCE [LARGE SCALE GENOMIC DNA]</scope>
    <source>
        <strain evidence="11">NIES 3701</strain>
    </source>
</reference>
<dbReference type="PROSITE" id="PS00973">
    <property type="entry name" value="USP_2"/>
    <property type="match status" value="1"/>
</dbReference>